<reference evidence="2 3" key="1">
    <citation type="submission" date="2023-07" db="EMBL/GenBank/DDBJ databases">
        <title>Functional and genomic diversity of the sorghum phyllosphere microbiome.</title>
        <authorList>
            <person name="Shade A."/>
        </authorList>
    </citation>
    <scope>NUCLEOTIDE SEQUENCE [LARGE SCALE GENOMIC DNA]</scope>
    <source>
        <strain evidence="2 3">SORGH_AS_1064</strain>
    </source>
</reference>
<dbReference type="InterPro" id="IPR055247">
    <property type="entry name" value="InsJ-like_HTH"/>
</dbReference>
<comment type="caution">
    <text evidence="2">The sequence shown here is derived from an EMBL/GenBank/DDBJ whole genome shotgun (WGS) entry which is preliminary data.</text>
</comment>
<evidence type="ECO:0000313" key="3">
    <source>
        <dbReference type="Proteomes" id="UP001225072"/>
    </source>
</evidence>
<proteinExistence type="predicted"/>
<feature type="domain" description="Insertion element IS150 protein InsJ-like helix-turn-helix" evidence="1">
    <location>
        <begin position="107"/>
        <end position="141"/>
    </location>
</feature>
<dbReference type="InterPro" id="IPR010921">
    <property type="entry name" value="Trp_repressor/repl_initiator"/>
</dbReference>
<evidence type="ECO:0000259" key="1">
    <source>
        <dbReference type="Pfam" id="PF13518"/>
    </source>
</evidence>
<gene>
    <name evidence="2" type="ORF">QE404_001317</name>
</gene>
<name>A0ABU0TIU3_9FLAO</name>
<dbReference type="SUPFAM" id="SSF48295">
    <property type="entry name" value="TrpR-like"/>
    <property type="match status" value="1"/>
</dbReference>
<organism evidence="2 3">
    <name type="scientific">Chryseobacterium camelliae</name>
    <dbReference type="NCBI Taxonomy" id="1265445"/>
    <lineage>
        <taxon>Bacteria</taxon>
        <taxon>Pseudomonadati</taxon>
        <taxon>Bacteroidota</taxon>
        <taxon>Flavobacteriia</taxon>
        <taxon>Flavobacteriales</taxon>
        <taxon>Weeksellaceae</taxon>
        <taxon>Chryseobacterium group</taxon>
        <taxon>Chryseobacterium</taxon>
    </lineage>
</organism>
<dbReference type="EMBL" id="JAUTAL010000001">
    <property type="protein sequence ID" value="MDQ1096170.1"/>
    <property type="molecule type" value="Genomic_DNA"/>
</dbReference>
<dbReference type="Pfam" id="PF13518">
    <property type="entry name" value="HTH_28"/>
    <property type="match status" value="1"/>
</dbReference>
<accession>A0ABU0TIU3</accession>
<dbReference type="Gene3D" id="1.10.10.60">
    <property type="entry name" value="Homeodomain-like"/>
    <property type="match status" value="1"/>
</dbReference>
<dbReference type="RefSeq" id="WP_307448125.1">
    <property type="nucleotide sequence ID" value="NZ_JAUTAL010000001.1"/>
</dbReference>
<evidence type="ECO:0000313" key="2">
    <source>
        <dbReference type="EMBL" id="MDQ1096170.1"/>
    </source>
</evidence>
<dbReference type="Proteomes" id="UP001225072">
    <property type="component" value="Unassembled WGS sequence"/>
</dbReference>
<sequence>MNFKNIHIGNLIEKKAAEKEIEISRICKFIGCTEDQVSEMYQIRSLDTELLLRWSKLLEYDFFRLYTQHMILYAPPASDENKSALNRSSSLPVFRKNIYTKEIIDFILELITMGEKTIPEIIQQYRIPRATIYKWISKYHKKS</sequence>
<keyword evidence="3" id="KW-1185">Reference proteome</keyword>
<protein>
    <recommendedName>
        <fullName evidence="1">Insertion element IS150 protein InsJ-like helix-turn-helix domain-containing protein</fullName>
    </recommendedName>
</protein>